<reference evidence="1 2" key="1">
    <citation type="submission" date="2015-03" db="EMBL/GenBank/DDBJ databases">
        <title>Luteipulveratus halotolerans sp. nov., a novel actinobacterium (Dermacoccaceae) from Sarawak, Malaysia.</title>
        <authorList>
            <person name="Juboi H."/>
            <person name="Basik A."/>
            <person name="Shamsul S.S."/>
            <person name="Arnold P."/>
            <person name="Schmitt E.K."/>
            <person name="Sanglier J.-J."/>
            <person name="Yeo T."/>
        </authorList>
    </citation>
    <scope>NUCLEOTIDE SEQUENCE [LARGE SCALE GENOMIC DNA]</scope>
    <source>
        <strain evidence="1 2">MN07-A0370</strain>
    </source>
</reference>
<keyword evidence="2" id="KW-1185">Reference proteome</keyword>
<organism evidence="1 2">
    <name type="scientific">Luteipulveratus mongoliensis</name>
    <dbReference type="NCBI Taxonomy" id="571913"/>
    <lineage>
        <taxon>Bacteria</taxon>
        <taxon>Bacillati</taxon>
        <taxon>Actinomycetota</taxon>
        <taxon>Actinomycetes</taxon>
        <taxon>Micrococcales</taxon>
        <taxon>Dermacoccaceae</taxon>
        <taxon>Luteipulveratus</taxon>
    </lineage>
</organism>
<proteinExistence type="predicted"/>
<evidence type="ECO:0000313" key="2">
    <source>
        <dbReference type="Proteomes" id="UP000066480"/>
    </source>
</evidence>
<dbReference type="EMBL" id="CP011112">
    <property type="protein sequence ID" value="AKU17483.1"/>
    <property type="molecule type" value="Genomic_DNA"/>
</dbReference>
<dbReference type="AlphaFoldDB" id="A0A0K1JLM8"/>
<dbReference type="Proteomes" id="UP000066480">
    <property type="component" value="Chromosome"/>
</dbReference>
<dbReference type="KEGG" id="lmoi:VV02_19295"/>
<name>A0A0K1JLM8_9MICO</name>
<evidence type="ECO:0000313" key="1">
    <source>
        <dbReference type="EMBL" id="AKU17483.1"/>
    </source>
</evidence>
<protein>
    <submittedName>
        <fullName evidence="1">Uncharacterized protein</fullName>
    </submittedName>
</protein>
<dbReference type="STRING" id="571913.VV02_19295"/>
<sequence>MSRLYYRRRFLNRRGHHAGAYAIAQVDLKRARGADPDEPTRVDADLHLADCHRMVTLDFYADDRDSARNALHKARLLREIVNGFVDAFEEAVEEADLSH</sequence>
<dbReference type="RefSeq" id="WP_052594145.1">
    <property type="nucleotide sequence ID" value="NZ_CP011112.1"/>
</dbReference>
<dbReference type="OrthoDB" id="5149156at2"/>
<gene>
    <name evidence="1" type="ORF">VV02_19295</name>
</gene>
<accession>A0A0K1JLM8</accession>